<dbReference type="GO" id="GO:0005886">
    <property type="term" value="C:plasma membrane"/>
    <property type="evidence" value="ECO:0007669"/>
    <property type="project" value="TreeGrafter"/>
</dbReference>
<sequence length="344" mass="39138">MAKALYSKCMHNTTFDGRNSPGKGYLLNTIRSFSHFPVLPKNASEEDDLQLHKLLAHFNFNKSVVPLLVPVVGINRYDTSKNIITFEPRVGQDWLLGTNANISNASLDKDFLYKLYHSAISSVVEADESGDLTEADIQDVIKDVLDLESKISTIFSSILGKDQQLSNPEETHIYRLSEIKKEMTTNFAVLTINMSTIKWLRNKDNKLSLPKIERERIEEERMWSYTANRRMNELLAKTPDRTLINYVVIQYLKSWLPVLSKPHTDVIDEFLAKSQHYVPTRADRCVAFVKSKMPVAVGAMFARATSSEKIKPAASEILNETVEAFKSTIESNTWMDKQTKKVVT</sequence>
<protein>
    <recommendedName>
        <fullName evidence="2">Peptidase M13 N-terminal domain-containing protein</fullName>
    </recommendedName>
</protein>
<evidence type="ECO:0000313" key="4">
    <source>
        <dbReference type="Proteomes" id="UP000054495"/>
    </source>
</evidence>
<feature type="domain" description="Peptidase M13 N-terminal" evidence="2">
    <location>
        <begin position="2"/>
        <end position="342"/>
    </location>
</feature>
<dbReference type="GO" id="GO:0016485">
    <property type="term" value="P:protein processing"/>
    <property type="evidence" value="ECO:0007669"/>
    <property type="project" value="TreeGrafter"/>
</dbReference>
<dbReference type="Gene3D" id="1.10.1380.10">
    <property type="entry name" value="Neutral endopeptidase , domain2"/>
    <property type="match status" value="1"/>
</dbReference>
<keyword evidence="4" id="KW-1185">Reference proteome</keyword>
<dbReference type="InterPro" id="IPR000718">
    <property type="entry name" value="Peptidase_M13"/>
</dbReference>
<gene>
    <name evidence="3" type="ORF">ANCCEY_08015</name>
</gene>
<dbReference type="PANTHER" id="PTHR11733:SF133">
    <property type="entry name" value="PHOSPHATE-REGULATING NEUTRAL ENDOPEPTIDASE PHEX"/>
    <property type="match status" value="1"/>
</dbReference>
<reference evidence="3 4" key="1">
    <citation type="submission" date="2013-05" db="EMBL/GenBank/DDBJ databases">
        <title>Draft genome of the parasitic nematode Anyclostoma ceylanicum.</title>
        <authorList>
            <person name="Mitreva M."/>
        </authorList>
    </citation>
    <scope>NUCLEOTIDE SEQUENCE [LARGE SCALE GENOMIC DNA]</scope>
</reference>
<dbReference type="GO" id="GO:0004222">
    <property type="term" value="F:metalloendopeptidase activity"/>
    <property type="evidence" value="ECO:0007669"/>
    <property type="project" value="InterPro"/>
</dbReference>
<evidence type="ECO:0000256" key="1">
    <source>
        <dbReference type="ARBA" id="ARBA00007357"/>
    </source>
</evidence>
<dbReference type="EMBL" id="KE125017">
    <property type="protein sequence ID" value="EPB72908.1"/>
    <property type="molecule type" value="Genomic_DNA"/>
</dbReference>
<accession>A0A0D6LNX7</accession>
<dbReference type="PANTHER" id="PTHR11733">
    <property type="entry name" value="ZINC METALLOPROTEASE FAMILY M13 NEPRILYSIN-RELATED"/>
    <property type="match status" value="1"/>
</dbReference>
<dbReference type="InterPro" id="IPR042089">
    <property type="entry name" value="Peptidase_M13_dom_2"/>
</dbReference>
<dbReference type="SUPFAM" id="SSF55486">
    <property type="entry name" value="Metalloproteases ('zincins'), catalytic domain"/>
    <property type="match status" value="1"/>
</dbReference>
<dbReference type="AlphaFoldDB" id="A0A0D6LNX7"/>
<proteinExistence type="inferred from homology"/>
<comment type="similarity">
    <text evidence="1">Belongs to the peptidase M13 family.</text>
</comment>
<dbReference type="Proteomes" id="UP000054495">
    <property type="component" value="Unassembled WGS sequence"/>
</dbReference>
<evidence type="ECO:0000259" key="2">
    <source>
        <dbReference type="Pfam" id="PF05649"/>
    </source>
</evidence>
<dbReference type="InterPro" id="IPR008753">
    <property type="entry name" value="Peptidase_M13_N"/>
</dbReference>
<organism evidence="3 4">
    <name type="scientific">Ancylostoma ceylanicum</name>
    <dbReference type="NCBI Taxonomy" id="53326"/>
    <lineage>
        <taxon>Eukaryota</taxon>
        <taxon>Metazoa</taxon>
        <taxon>Ecdysozoa</taxon>
        <taxon>Nematoda</taxon>
        <taxon>Chromadorea</taxon>
        <taxon>Rhabditida</taxon>
        <taxon>Rhabditina</taxon>
        <taxon>Rhabditomorpha</taxon>
        <taxon>Strongyloidea</taxon>
        <taxon>Ancylostomatidae</taxon>
        <taxon>Ancylostomatinae</taxon>
        <taxon>Ancylostoma</taxon>
    </lineage>
</organism>
<name>A0A0D6LNX7_9BILA</name>
<dbReference type="PROSITE" id="PS51885">
    <property type="entry name" value="NEPRILYSIN"/>
    <property type="match status" value="1"/>
</dbReference>
<evidence type="ECO:0000313" key="3">
    <source>
        <dbReference type="EMBL" id="EPB72908.1"/>
    </source>
</evidence>
<dbReference type="Pfam" id="PF05649">
    <property type="entry name" value="Peptidase_M13_N"/>
    <property type="match status" value="1"/>
</dbReference>